<dbReference type="OrthoDB" id="976209at2759"/>
<evidence type="ECO:0000259" key="2">
    <source>
        <dbReference type="PROSITE" id="PS50822"/>
    </source>
</evidence>
<keyword evidence="1" id="KW-0175">Coiled coil</keyword>
<proteinExistence type="predicted"/>
<accession>A0A8J5XX52</accession>
<dbReference type="PANTHER" id="PTHR48200">
    <property type="entry name" value="PROTEIN, PUTATIVE-RELATED"/>
    <property type="match status" value="1"/>
</dbReference>
<dbReference type="InterPro" id="IPR036397">
    <property type="entry name" value="RNaseH_sf"/>
</dbReference>
<dbReference type="PROSITE" id="PS50822">
    <property type="entry name" value="PIWI"/>
    <property type="match status" value="1"/>
</dbReference>
<evidence type="ECO:0000313" key="3">
    <source>
        <dbReference type="EMBL" id="KAG8472409.1"/>
    </source>
</evidence>
<feature type="domain" description="Piwi" evidence="2">
    <location>
        <begin position="738"/>
        <end position="860"/>
    </location>
</feature>
<protein>
    <recommendedName>
        <fullName evidence="2">Piwi domain-containing protein</fullName>
    </recommendedName>
</protein>
<dbReference type="AlphaFoldDB" id="A0A8J5XX52"/>
<evidence type="ECO:0000313" key="4">
    <source>
        <dbReference type="Proteomes" id="UP000701853"/>
    </source>
</evidence>
<dbReference type="CDD" id="cd22249">
    <property type="entry name" value="UDM1_RNF168_RNF169-like"/>
    <property type="match status" value="1"/>
</dbReference>
<dbReference type="Proteomes" id="UP000701853">
    <property type="component" value="Chromosome 13"/>
</dbReference>
<sequence>MENGLLDRVEGNANVHRWSEQTQLGKWDSITVGYMSELLDYTRISVTQNNLQELKVIWDQWGNETKQLFYGNYEDLPYLFDIQVDEHLFRALAQFWNLAYSCFTFGEVDLVPTVEEYAALLRCLRFQCDKIYSRAACVPTFGKKLMTVTEMSEQWILARIKEKGESKCIPWGSLKDLIQTHPDEAKRVDIFALSLYGMMVFPRALRYVDEATTDLFHRLSKRVTSVPAILVETFRSLNACRRASAGSFDWVPLLGIWGAIGYAPLLVLRQHGLRQFIATTYGLVQSEFVYRGADYRRKVNEISSAWNKTCRLKGVAISSATTPRYVEWRGRRINDNIPRPSMEEARPMKEYLQVTPLELEIIKQEFERKSLELEKRIAKLEEEKIYLSLDVDIQKMEVEKERKEKRKIEEDRDDLKEHYKRAQVSLKRARIEWSSDQLQKEVREEKSKVEYWERKFQEMQLRNLTLEKENQGLKTKVTELGRSLHLQRSRDSTIEGELCQSKEQVKDRDYLIGEAVIQIREVAEHVRDLAVRVDVLSMMHKSSSDVGGIAYPEKGVFGNENHPINVIHEEGTEQRNLEGIRPYKPGSFLNNWTAEELPIIFRNFTEQRYYRFRVPFECDMCLEESQYFEGNIALEEGKIAKLELAEETKQDLVETIMGIQKCGPKTHAGGCAITRINMRFWGTVGPPWKGIASVVQRMPNLKESRLMGHVPTIILGMGALFGFPEQSDVPSIAAMEALLDFYTSSGKRKPDQIIIFRDGVSESQFNQVLIKLLRLASSLTRSGTLKIVVIVVRKTIIPIFFKQGSPGNVLHGTIIDNKVCHPENNDFYLGAHAGMIRITRQTHYHVLLDQAGFSADDLQDWRQFMKIRGASETSSSHGGMYAPGVISVPQLSRLKDKVSNFILVC</sequence>
<gene>
    <name evidence="3" type="ORF">CXB51_035352</name>
</gene>
<dbReference type="SMART" id="SM00950">
    <property type="entry name" value="Piwi"/>
    <property type="match status" value="1"/>
</dbReference>
<name>A0A8J5XX52_9ROSI</name>
<organism evidence="3 4">
    <name type="scientific">Gossypium anomalum</name>
    <dbReference type="NCBI Taxonomy" id="47600"/>
    <lineage>
        <taxon>Eukaryota</taxon>
        <taxon>Viridiplantae</taxon>
        <taxon>Streptophyta</taxon>
        <taxon>Embryophyta</taxon>
        <taxon>Tracheophyta</taxon>
        <taxon>Spermatophyta</taxon>
        <taxon>Magnoliopsida</taxon>
        <taxon>eudicotyledons</taxon>
        <taxon>Gunneridae</taxon>
        <taxon>Pentapetalae</taxon>
        <taxon>rosids</taxon>
        <taxon>malvids</taxon>
        <taxon>Malvales</taxon>
        <taxon>Malvaceae</taxon>
        <taxon>Malvoideae</taxon>
        <taxon>Gossypium</taxon>
    </lineage>
</organism>
<reference evidence="3 4" key="1">
    <citation type="journal article" date="2021" name="bioRxiv">
        <title>The Gossypium anomalum genome as a resource for cotton improvement and evolutionary analysis of hybrid incompatibility.</title>
        <authorList>
            <person name="Grover C.E."/>
            <person name="Yuan D."/>
            <person name="Arick M.A."/>
            <person name="Miller E.R."/>
            <person name="Hu G."/>
            <person name="Peterson D.G."/>
            <person name="Wendel J.F."/>
            <person name="Udall J.A."/>
        </authorList>
    </citation>
    <scope>NUCLEOTIDE SEQUENCE [LARGE SCALE GENOMIC DNA]</scope>
    <source>
        <strain evidence="3">JFW-Udall</strain>
        <tissue evidence="3">Leaf</tissue>
    </source>
</reference>
<comment type="caution">
    <text evidence="3">The sequence shown here is derived from an EMBL/GenBank/DDBJ whole genome shotgun (WGS) entry which is preliminary data.</text>
</comment>
<dbReference type="Gene3D" id="3.30.420.10">
    <property type="entry name" value="Ribonuclease H-like superfamily/Ribonuclease H"/>
    <property type="match status" value="1"/>
</dbReference>
<dbReference type="Pfam" id="PF24924">
    <property type="entry name" value="DUF7745"/>
    <property type="match status" value="1"/>
</dbReference>
<dbReference type="GO" id="GO:0003676">
    <property type="term" value="F:nucleic acid binding"/>
    <property type="evidence" value="ECO:0007669"/>
    <property type="project" value="InterPro"/>
</dbReference>
<evidence type="ECO:0000256" key="1">
    <source>
        <dbReference type="SAM" id="Coils"/>
    </source>
</evidence>
<dbReference type="InterPro" id="IPR056647">
    <property type="entry name" value="DUF7745"/>
</dbReference>
<dbReference type="InterPro" id="IPR012337">
    <property type="entry name" value="RNaseH-like_sf"/>
</dbReference>
<dbReference type="InterPro" id="IPR003165">
    <property type="entry name" value="Piwi"/>
</dbReference>
<feature type="coiled-coil region" evidence="1">
    <location>
        <begin position="363"/>
        <end position="476"/>
    </location>
</feature>
<keyword evidence="4" id="KW-1185">Reference proteome</keyword>
<dbReference type="Pfam" id="PF02171">
    <property type="entry name" value="Piwi"/>
    <property type="match status" value="1"/>
</dbReference>
<dbReference type="EMBL" id="JAHUZN010000013">
    <property type="protein sequence ID" value="KAG8472409.1"/>
    <property type="molecule type" value="Genomic_DNA"/>
</dbReference>
<dbReference type="SUPFAM" id="SSF53098">
    <property type="entry name" value="Ribonuclease H-like"/>
    <property type="match status" value="1"/>
</dbReference>
<dbReference type="PANTHER" id="PTHR48200:SF1">
    <property type="entry name" value="AMINOTRANSFERASE-LIKE PLANT MOBILE DOMAIN-CONTAINING PROTEIN"/>
    <property type="match status" value="1"/>
</dbReference>